<dbReference type="Proteomes" id="UP000319449">
    <property type="component" value="Unassembled WGS sequence"/>
</dbReference>
<dbReference type="OrthoDB" id="5390106at2"/>
<accession>A0A562VNN4</accession>
<evidence type="ECO:0000313" key="2">
    <source>
        <dbReference type="Proteomes" id="UP000319449"/>
    </source>
</evidence>
<keyword evidence="2" id="KW-1185">Reference proteome</keyword>
<dbReference type="RefSeq" id="WP_145020973.1">
    <property type="nucleotide sequence ID" value="NZ_VLLN01000008.1"/>
</dbReference>
<evidence type="ECO:0000313" key="1">
    <source>
        <dbReference type="EMBL" id="TWJ19510.1"/>
    </source>
</evidence>
<dbReference type="AlphaFoldDB" id="A0A562VNN4"/>
<organism evidence="1 2">
    <name type="scientific">Geobacter argillaceus</name>
    <dbReference type="NCBI Taxonomy" id="345631"/>
    <lineage>
        <taxon>Bacteria</taxon>
        <taxon>Pseudomonadati</taxon>
        <taxon>Thermodesulfobacteriota</taxon>
        <taxon>Desulfuromonadia</taxon>
        <taxon>Geobacterales</taxon>
        <taxon>Geobacteraceae</taxon>
        <taxon>Geobacter</taxon>
    </lineage>
</organism>
<sequence length="524" mass="59026">MENHHRNIDESLLERHRILRLLERLKQDNITVAEIDEIGGTLQKAGRHALPPLVRSLWREKSGELISKYTYLLDFFADEEWLDQLIQIALRRRDLEDEGKVALLSTLQNCGIDVTLPPFAGLLASYSGPLKESLVKFLDRGERGLLWLLEDFVYAAEERQVMMIRELAQVDDPRVVEVCALLLAFDDPLVVQEVLTTLGKIRLPAAAALTLEWSCHADTSYRDLATKSLRRLAFLGVEPMPAPVAEVPQPFHAVYASPVDGGGYRTLWIARHLDGERVATLYLQLHDEGGVKGAWGVPETTVAEFTEEVTAARGDERLHAVDIDYGLLLLKDALYATRQQNALPPPEFYLRSGMFTREELTAACYIPPVAPTSEDMAVNPRLLAASARLLDDDFFSGWYMASGRVYDYAEQWLALEQDESRGAAARVETLLEEFCGELILPQVNRIARRLLLNADLMQRCGRGTAIVEVTLAAAFSLLDSPLPLHVHPFLRRFAMESLLVAREALGEGYDLRDHPDDEDEDWWD</sequence>
<gene>
    <name evidence="1" type="ORF">JN12_01627</name>
</gene>
<dbReference type="EMBL" id="VLLN01000008">
    <property type="protein sequence ID" value="TWJ19510.1"/>
    <property type="molecule type" value="Genomic_DNA"/>
</dbReference>
<evidence type="ECO:0008006" key="3">
    <source>
        <dbReference type="Google" id="ProtNLM"/>
    </source>
</evidence>
<comment type="caution">
    <text evidence="1">The sequence shown here is derived from an EMBL/GenBank/DDBJ whole genome shotgun (WGS) entry which is preliminary data.</text>
</comment>
<protein>
    <recommendedName>
        <fullName evidence="3">HEAT repeat protein</fullName>
    </recommendedName>
</protein>
<reference evidence="1 2" key="1">
    <citation type="submission" date="2019-07" db="EMBL/GenBank/DDBJ databases">
        <title>Genomic Encyclopedia of Archaeal and Bacterial Type Strains, Phase II (KMG-II): from individual species to whole genera.</title>
        <authorList>
            <person name="Goeker M."/>
        </authorList>
    </citation>
    <scope>NUCLEOTIDE SEQUENCE [LARGE SCALE GENOMIC DNA]</scope>
    <source>
        <strain evidence="1 2">ATCC BAA-1139</strain>
    </source>
</reference>
<name>A0A562VNN4_9BACT</name>
<proteinExistence type="predicted"/>